<protein>
    <submittedName>
        <fullName evidence="5">Transcriptional regulator</fullName>
    </submittedName>
</protein>
<feature type="compositionally biased region" description="Pro residues" evidence="3">
    <location>
        <begin position="282"/>
        <end position="292"/>
    </location>
</feature>
<gene>
    <name evidence="5" type="ORF">PS9374_06707</name>
</gene>
<dbReference type="AlphaFoldDB" id="A0A171DPN8"/>
<proteinExistence type="predicted"/>
<dbReference type="STRING" id="161355.PS9374_06707"/>
<dbReference type="InterPro" id="IPR039532">
    <property type="entry name" value="TetR_C_Firmicutes"/>
</dbReference>
<reference evidence="5 6" key="1">
    <citation type="journal article" date="2016" name="Genome Announc.">
        <title>Draft Genome Sequence of Planomonospora sphaerica JCM9374, a Rare Actinomycete.</title>
        <authorList>
            <person name="Dohra H."/>
            <person name="Suzuki T."/>
            <person name="Inoue Y."/>
            <person name="Kodani S."/>
        </authorList>
    </citation>
    <scope>NUCLEOTIDE SEQUENCE [LARGE SCALE GENOMIC DNA]</scope>
    <source>
        <strain evidence="5 6">JCM 9374</strain>
    </source>
</reference>
<keyword evidence="1 2" id="KW-0238">DNA-binding</keyword>
<dbReference type="SUPFAM" id="SSF46689">
    <property type="entry name" value="Homeodomain-like"/>
    <property type="match status" value="1"/>
</dbReference>
<feature type="domain" description="HTH tetR-type" evidence="4">
    <location>
        <begin position="9"/>
        <end position="69"/>
    </location>
</feature>
<dbReference type="OrthoDB" id="3193022at2"/>
<dbReference type="PROSITE" id="PS50977">
    <property type="entry name" value="HTH_TETR_2"/>
    <property type="match status" value="1"/>
</dbReference>
<dbReference type="InterPro" id="IPR050624">
    <property type="entry name" value="HTH-type_Tx_Regulator"/>
</dbReference>
<comment type="caution">
    <text evidence="5">The sequence shown here is derived from an EMBL/GenBank/DDBJ whole genome shotgun (WGS) entry which is preliminary data.</text>
</comment>
<evidence type="ECO:0000256" key="2">
    <source>
        <dbReference type="PROSITE-ProRule" id="PRU00335"/>
    </source>
</evidence>
<accession>A0A171DPN8</accession>
<evidence type="ECO:0000259" key="4">
    <source>
        <dbReference type="PROSITE" id="PS50977"/>
    </source>
</evidence>
<dbReference type="PANTHER" id="PTHR43479:SF7">
    <property type="entry name" value="TETR-FAMILY TRANSCRIPTIONAL REGULATOR"/>
    <property type="match status" value="1"/>
</dbReference>
<dbReference type="Gene3D" id="1.10.357.10">
    <property type="entry name" value="Tetracycline Repressor, domain 2"/>
    <property type="match status" value="1"/>
</dbReference>
<feature type="compositionally biased region" description="Basic residues" evidence="3">
    <location>
        <begin position="259"/>
        <end position="279"/>
    </location>
</feature>
<evidence type="ECO:0000313" key="5">
    <source>
        <dbReference type="EMBL" id="GAT71016.1"/>
    </source>
</evidence>
<dbReference type="InterPro" id="IPR009057">
    <property type="entry name" value="Homeodomain-like_sf"/>
</dbReference>
<name>A0A171DPN8_9ACTN</name>
<dbReference type="PANTHER" id="PTHR43479">
    <property type="entry name" value="ACREF/ENVCD OPERON REPRESSOR-RELATED"/>
    <property type="match status" value="1"/>
</dbReference>
<organism evidence="5 6">
    <name type="scientific">Planomonospora sphaerica</name>
    <dbReference type="NCBI Taxonomy" id="161355"/>
    <lineage>
        <taxon>Bacteria</taxon>
        <taxon>Bacillati</taxon>
        <taxon>Actinomycetota</taxon>
        <taxon>Actinomycetes</taxon>
        <taxon>Streptosporangiales</taxon>
        <taxon>Streptosporangiaceae</taxon>
        <taxon>Planomonospora</taxon>
    </lineage>
</organism>
<dbReference type="EMBL" id="BDCX01000021">
    <property type="protein sequence ID" value="GAT71016.1"/>
    <property type="molecule type" value="Genomic_DNA"/>
</dbReference>
<reference evidence="6" key="2">
    <citation type="submission" date="2016-04" db="EMBL/GenBank/DDBJ databases">
        <title>Planomonospora sphaerica JCM9374 whole genome shotgun sequence.</title>
        <authorList>
            <person name="Suzuki T."/>
            <person name="Dohra H."/>
            <person name="Kodani S."/>
        </authorList>
    </citation>
    <scope>NUCLEOTIDE SEQUENCE [LARGE SCALE GENOMIC DNA]</scope>
    <source>
        <strain evidence="6">JCM 9374</strain>
    </source>
</reference>
<evidence type="ECO:0000313" key="6">
    <source>
        <dbReference type="Proteomes" id="UP000077701"/>
    </source>
</evidence>
<feature type="region of interest" description="Disordered" evidence="3">
    <location>
        <begin position="254"/>
        <end position="292"/>
    </location>
</feature>
<feature type="DNA-binding region" description="H-T-H motif" evidence="2">
    <location>
        <begin position="32"/>
        <end position="51"/>
    </location>
</feature>
<dbReference type="Proteomes" id="UP000077701">
    <property type="component" value="Unassembled WGS sequence"/>
</dbReference>
<evidence type="ECO:0000256" key="1">
    <source>
        <dbReference type="ARBA" id="ARBA00023125"/>
    </source>
</evidence>
<dbReference type="GO" id="GO:0003677">
    <property type="term" value="F:DNA binding"/>
    <property type="evidence" value="ECO:0007669"/>
    <property type="project" value="UniProtKB-UniRule"/>
</dbReference>
<sequence length="292" mass="31877">MDGLDRRVRRTRRAVQDALVDAIVDKGYDAVTVTDLIERADIGRSTFYSHFTGKQDVLFHTIDELVDRLGSARPTAPEEMFAFSLPLLEHVDEQQHLVRALLGPRGGAAVHARIRHVLSSIIRAELLTALPPDTRAPADLDLAVTCAAGAFTALLTRWMEDGTAETPARMDAVFRAVLTKGVAAALEGARAVEQQLSTRADPRSGQTAAKCALVNDQDLFGDCRHLRRPVTPIWTPRFGRGTPTGSGAAHVVVRSAPARARHRRAAHRRPADRRGRSRPSRSWPPTPPTPPG</sequence>
<dbReference type="Pfam" id="PF00440">
    <property type="entry name" value="TetR_N"/>
    <property type="match status" value="1"/>
</dbReference>
<evidence type="ECO:0000256" key="3">
    <source>
        <dbReference type="SAM" id="MobiDB-lite"/>
    </source>
</evidence>
<keyword evidence="6" id="KW-1185">Reference proteome</keyword>
<dbReference type="RefSeq" id="WP_068903785.1">
    <property type="nucleotide sequence ID" value="NZ_BDCX01000021.1"/>
</dbReference>
<dbReference type="InterPro" id="IPR001647">
    <property type="entry name" value="HTH_TetR"/>
</dbReference>
<dbReference type="Pfam" id="PF14278">
    <property type="entry name" value="TetR_C_8"/>
    <property type="match status" value="1"/>
</dbReference>